<feature type="chain" id="PRO_5038638835" evidence="2">
    <location>
        <begin position="20"/>
        <end position="797"/>
    </location>
</feature>
<feature type="compositionally biased region" description="Polar residues" evidence="1">
    <location>
        <begin position="416"/>
        <end position="425"/>
    </location>
</feature>
<evidence type="ECO:0000256" key="1">
    <source>
        <dbReference type="SAM" id="MobiDB-lite"/>
    </source>
</evidence>
<evidence type="ECO:0000313" key="3">
    <source>
        <dbReference type="EMBL" id="GAD15386.1"/>
    </source>
</evidence>
<accession>U2WWT7</accession>
<dbReference type="Gene3D" id="2.60.40.10">
    <property type="entry name" value="Immunoglobulins"/>
    <property type="match status" value="1"/>
</dbReference>
<organism evidence="3 4">
    <name type="scientific">Geobacillus kaustophilus GBlys</name>
    <dbReference type="NCBI Taxonomy" id="1337888"/>
    <lineage>
        <taxon>Bacteria</taxon>
        <taxon>Bacillati</taxon>
        <taxon>Bacillota</taxon>
        <taxon>Bacilli</taxon>
        <taxon>Bacillales</taxon>
        <taxon>Anoxybacillaceae</taxon>
        <taxon>Geobacillus</taxon>
        <taxon>Geobacillus thermoleovorans group</taxon>
    </lineage>
</organism>
<dbReference type="Proteomes" id="UP000016424">
    <property type="component" value="Unassembled WGS sequence"/>
</dbReference>
<keyword evidence="2" id="KW-0732">Signal</keyword>
<feature type="signal peptide" evidence="2">
    <location>
        <begin position="1"/>
        <end position="19"/>
    </location>
</feature>
<dbReference type="EMBL" id="BASG01000078">
    <property type="protein sequence ID" value="GAD15386.1"/>
    <property type="molecule type" value="Genomic_DNA"/>
</dbReference>
<dbReference type="AlphaFoldDB" id="U2WWT7"/>
<feature type="region of interest" description="Disordered" evidence="1">
    <location>
        <begin position="416"/>
        <end position="451"/>
    </location>
</feature>
<sequence length="797" mass="89523">MKKILGFSFAVLSFLFLSAFDFSGYSTPPKSRTSGGITIYYYDLRTPKNRSGLIPASGKHYLERPDLWTSLANGAKAYKNTVWNQVAAWENQSRPADSIIIKQRDLNWTGNLQSSIDAAINSIKKQYPQYDIKEVMVYPVHYPRTYPVSAADALMLMAEDEYQKSSKLDLEIDMGFSTVPKIERPFGGGIRSTVWDTRALYFPTPPFKASDGKIYTFNNIKEVFTPINGKTPWLDGPGFWSNWAVAGYSQGKGLKYLVENGIWYGRAHPVLYTPGNDPYMRTMIYPDWSYIQSELVNGYLYFDWAAMVSDNDYKIEAILYKKNSTPPPPPVGGKCNAPVIIGGELRYQYEIDLAVTKIEGKTVDQNSNTQTPVTVYREDFSAKRAQVRNEIESDKAKAENEKAQLEAQLSQLKNQKAQLESQLSKAESDKAKCEAQPPDKNGNPPNCSSYDSQIANLQAQINAKQTEIDNKECEIATKDAEIKGYQKELDDLTELENQYRVIDTNVLLTFNGSSKGNQPVSLQEGESKVLTFNWKLPSNGTVKAEINPYRDYDEVTYANNSLDTPIYIATWEMSTCGTSSSVSAIVATEKNQTVSGSTSSRIYREYYSGSILNLHPRRLRAGYGFTYTAQTNYSNEYTPSMTGVPNAAEAEYSYAAEAIDDTVQSLDLISTNGYLSTFQPKQYYVAKHSGLVFDSPAPSSPQYDPNDPLINGGRKWYSPFEQKDGIYPFDVEIGRVGVNHLGVCLRDQVEIKGTAMDDFVKRSVLPDNPFPAQSPGWNWIGKESIITKLKDWFYNKQ</sequence>
<dbReference type="RefSeq" id="WP_020279873.1">
    <property type="nucleotide sequence ID" value="NZ_BASG01000078.1"/>
</dbReference>
<proteinExistence type="predicted"/>
<evidence type="ECO:0000256" key="2">
    <source>
        <dbReference type="SAM" id="SignalP"/>
    </source>
</evidence>
<dbReference type="InterPro" id="IPR013783">
    <property type="entry name" value="Ig-like_fold"/>
</dbReference>
<gene>
    <name evidence="3" type="ORF">GBL_3603</name>
</gene>
<protein>
    <submittedName>
        <fullName evidence="3">Uncharacterized protein</fullName>
    </submittedName>
</protein>
<name>U2WWT7_GEOKU</name>
<comment type="caution">
    <text evidence="3">The sequence shown here is derived from an EMBL/GenBank/DDBJ whole genome shotgun (WGS) entry which is preliminary data.</text>
</comment>
<evidence type="ECO:0000313" key="4">
    <source>
        <dbReference type="Proteomes" id="UP000016424"/>
    </source>
</evidence>
<reference evidence="4" key="1">
    <citation type="journal article" date="2013" name="Genome">
        <title>Draft Genome Sequence of Geobacillus kaustophilus GBlys, a Lysogenic Strain with Bacteriophage phiOH2.</title>
        <authorList>
            <person name="Doi K."/>
            <person name="Mori K."/>
            <person name="Martono H."/>
            <person name="Nagayoshi Y."/>
            <person name="Fujino Y."/>
            <person name="Tashiro K."/>
            <person name="Kuhara S."/>
            <person name="Ohshima T."/>
        </authorList>
    </citation>
    <scope>NUCLEOTIDE SEQUENCE [LARGE SCALE GENOMIC DNA]</scope>
    <source>
        <strain evidence="4">GBlys</strain>
    </source>
</reference>